<comment type="caution">
    <text evidence="1">The sequence shown here is derived from an EMBL/GenBank/DDBJ whole genome shotgun (WGS) entry which is preliminary data.</text>
</comment>
<organism evidence="1 2">
    <name type="scientific">Dryococelus australis</name>
    <dbReference type="NCBI Taxonomy" id="614101"/>
    <lineage>
        <taxon>Eukaryota</taxon>
        <taxon>Metazoa</taxon>
        <taxon>Ecdysozoa</taxon>
        <taxon>Arthropoda</taxon>
        <taxon>Hexapoda</taxon>
        <taxon>Insecta</taxon>
        <taxon>Pterygota</taxon>
        <taxon>Neoptera</taxon>
        <taxon>Polyneoptera</taxon>
        <taxon>Phasmatodea</taxon>
        <taxon>Verophasmatodea</taxon>
        <taxon>Anareolatae</taxon>
        <taxon>Phasmatidae</taxon>
        <taxon>Eurycanthinae</taxon>
        <taxon>Dryococelus</taxon>
    </lineage>
</organism>
<evidence type="ECO:0000313" key="2">
    <source>
        <dbReference type="Proteomes" id="UP001159363"/>
    </source>
</evidence>
<dbReference type="EMBL" id="JARBHB010000012">
    <property type="protein sequence ID" value="KAJ8870777.1"/>
    <property type="molecule type" value="Genomic_DNA"/>
</dbReference>
<accession>A0ABQ9GG48</accession>
<proteinExistence type="predicted"/>
<keyword evidence="2" id="KW-1185">Reference proteome</keyword>
<evidence type="ECO:0000313" key="1">
    <source>
        <dbReference type="EMBL" id="KAJ8870777.1"/>
    </source>
</evidence>
<dbReference type="Proteomes" id="UP001159363">
    <property type="component" value="Chromosome 11"/>
</dbReference>
<reference evidence="1 2" key="1">
    <citation type="submission" date="2023-02" db="EMBL/GenBank/DDBJ databases">
        <title>LHISI_Scaffold_Assembly.</title>
        <authorList>
            <person name="Stuart O.P."/>
            <person name="Cleave R."/>
            <person name="Magrath M.J.L."/>
            <person name="Mikheyev A.S."/>
        </authorList>
    </citation>
    <scope>NUCLEOTIDE SEQUENCE [LARGE SCALE GENOMIC DNA]</scope>
    <source>
        <strain evidence="1">Daus_M_001</strain>
        <tissue evidence="1">Leg muscle</tissue>
    </source>
</reference>
<name>A0ABQ9GG48_9NEOP</name>
<gene>
    <name evidence="1" type="ORF">PR048_027076</name>
</gene>
<sequence length="154" mass="17992">MEPPDNTIYSGKGIVCGLSKKKYFGVRMESFWKNTRGRNQHSATGSRIRILPFAIACSRHELASLRPIRFWNLPSQQGPGNHQSHTHSFFFRESSTWWWKESADMKLRLPLILVQRVTNDGLKEAMRPYSHDISSRGENRFRGHQRCCVAQRRF</sequence>
<protein>
    <submittedName>
        <fullName evidence="1">Uncharacterized protein</fullName>
    </submittedName>
</protein>